<comment type="caution">
    <text evidence="2">The sequence shown here is derived from an EMBL/GenBank/DDBJ whole genome shotgun (WGS) entry which is preliminary data.</text>
</comment>
<feature type="domain" description="Thioredoxin" evidence="1">
    <location>
        <begin position="11"/>
        <end position="141"/>
    </location>
</feature>
<dbReference type="Pfam" id="PF00085">
    <property type="entry name" value="Thioredoxin"/>
    <property type="match status" value="1"/>
</dbReference>
<organism evidence="2 3">
    <name type="scientific">Agromyces lapidis</name>
    <dbReference type="NCBI Taxonomy" id="279574"/>
    <lineage>
        <taxon>Bacteria</taxon>
        <taxon>Bacillati</taxon>
        <taxon>Actinomycetota</taxon>
        <taxon>Actinomycetes</taxon>
        <taxon>Micrococcales</taxon>
        <taxon>Microbacteriaceae</taxon>
        <taxon>Agromyces</taxon>
    </lineage>
</organism>
<dbReference type="RefSeq" id="WP_157422700.1">
    <property type="nucleotide sequence ID" value="NZ_BAAANI010000002.1"/>
</dbReference>
<dbReference type="InterPro" id="IPR036249">
    <property type="entry name" value="Thioredoxin-like_sf"/>
</dbReference>
<dbReference type="EMBL" id="JBHMBL010000002">
    <property type="protein sequence ID" value="MFB9642582.1"/>
    <property type="molecule type" value="Genomic_DNA"/>
</dbReference>
<dbReference type="PROSITE" id="PS51352">
    <property type="entry name" value="THIOREDOXIN_2"/>
    <property type="match status" value="1"/>
</dbReference>
<dbReference type="SUPFAM" id="SSF52833">
    <property type="entry name" value="Thioredoxin-like"/>
    <property type="match status" value="1"/>
</dbReference>
<name>A0ABV5SQJ8_9MICO</name>
<evidence type="ECO:0000313" key="2">
    <source>
        <dbReference type="EMBL" id="MFB9642582.1"/>
    </source>
</evidence>
<proteinExistence type="predicted"/>
<evidence type="ECO:0000259" key="1">
    <source>
        <dbReference type="PROSITE" id="PS51352"/>
    </source>
</evidence>
<protein>
    <submittedName>
        <fullName evidence="2">TlpA family protein disulfide reductase</fullName>
    </submittedName>
</protein>
<sequence length="148" mass="15291">MDLLPALAIGAALVAVATVAGLVWRAAQGRAVRGSGARVRPDELGAAADGFGEQATLVQFSTEFCGRCPAAARLLGAIAADEPGTRHVEIDLTHRADLAARFGISQTPTTLLLDADGVVRARIGGAPRADVVRARLDDILGRNHVGIH</sequence>
<dbReference type="Gene3D" id="3.40.30.10">
    <property type="entry name" value="Glutaredoxin"/>
    <property type="match status" value="1"/>
</dbReference>
<keyword evidence="3" id="KW-1185">Reference proteome</keyword>
<accession>A0ABV5SQJ8</accession>
<gene>
    <name evidence="2" type="ORF">ACFFQV_09820</name>
</gene>
<reference evidence="2 3" key="1">
    <citation type="submission" date="2024-09" db="EMBL/GenBank/DDBJ databases">
        <authorList>
            <person name="Sun Q."/>
            <person name="Mori K."/>
        </authorList>
    </citation>
    <scope>NUCLEOTIDE SEQUENCE [LARGE SCALE GENOMIC DNA]</scope>
    <source>
        <strain evidence="2 3">JCM 14321</strain>
    </source>
</reference>
<dbReference type="Proteomes" id="UP001589667">
    <property type="component" value="Unassembled WGS sequence"/>
</dbReference>
<evidence type="ECO:0000313" key="3">
    <source>
        <dbReference type="Proteomes" id="UP001589667"/>
    </source>
</evidence>
<dbReference type="InterPro" id="IPR013766">
    <property type="entry name" value="Thioredoxin_domain"/>
</dbReference>
<dbReference type="CDD" id="cd02947">
    <property type="entry name" value="TRX_family"/>
    <property type="match status" value="1"/>
</dbReference>